<dbReference type="RefSeq" id="WP_080814358.1">
    <property type="nucleotide sequence ID" value="NZ_CP021983.2"/>
</dbReference>
<accession>A0A1Z3HSV4</accession>
<proteinExistence type="predicted"/>
<dbReference type="Pfam" id="PF13744">
    <property type="entry name" value="HTH_37"/>
    <property type="match status" value="1"/>
</dbReference>
<dbReference type="GO" id="GO:0003677">
    <property type="term" value="F:DNA binding"/>
    <property type="evidence" value="ECO:0007669"/>
    <property type="project" value="InterPro"/>
</dbReference>
<sequence>MIPVQDLQSLQGISELAIAEARSLQIRTDLMLGLQRYIQQQGWTPEQAAMRLKQPLPRIQNLMNGEISRFSVEQLIQLLASVGLHVHVSITDA</sequence>
<dbReference type="STRING" id="1641165.XM38_27820"/>
<dbReference type="InterPro" id="IPR039554">
    <property type="entry name" value="HigA2-like_HTH"/>
</dbReference>
<dbReference type="OrthoDB" id="9795596at2"/>
<evidence type="ECO:0000259" key="1">
    <source>
        <dbReference type="Pfam" id="PF13744"/>
    </source>
</evidence>
<dbReference type="InterPro" id="IPR010982">
    <property type="entry name" value="Lambda_DNA-bd_dom_sf"/>
</dbReference>
<gene>
    <name evidence="2" type="ORF">XM38_041790</name>
</gene>
<name>A0A1Z3HSV4_9CYAN</name>
<dbReference type="KEGG" id="hhg:XM38_041790"/>
<dbReference type="AlphaFoldDB" id="A0A1Z3HSV4"/>
<reference evidence="2 3" key="1">
    <citation type="journal article" date="2016" name="Biochim. Biophys. Acta">
        <title>Characterization of red-shifted phycobilisomes isolated from the chlorophyll f-containing cyanobacterium Halomicronema hongdechloris.</title>
        <authorList>
            <person name="Li Y."/>
            <person name="Lin Y."/>
            <person name="Garvey C.J."/>
            <person name="Birch D."/>
            <person name="Corkery R.W."/>
            <person name="Loughlin P.C."/>
            <person name="Scheer H."/>
            <person name="Willows R.D."/>
            <person name="Chen M."/>
        </authorList>
    </citation>
    <scope>NUCLEOTIDE SEQUENCE [LARGE SCALE GENOMIC DNA]</scope>
    <source>
        <strain evidence="2 3">C2206</strain>
    </source>
</reference>
<evidence type="ECO:0000313" key="2">
    <source>
        <dbReference type="EMBL" id="ASC73217.1"/>
    </source>
</evidence>
<protein>
    <recommendedName>
        <fullName evidence="1">HigA2-like helix-turn-helix domain-containing protein</fullName>
    </recommendedName>
</protein>
<feature type="domain" description="HigA2-like helix-turn-helix" evidence="1">
    <location>
        <begin position="15"/>
        <end position="90"/>
    </location>
</feature>
<dbReference type="SUPFAM" id="SSF47413">
    <property type="entry name" value="lambda repressor-like DNA-binding domains"/>
    <property type="match status" value="1"/>
</dbReference>
<dbReference type="Proteomes" id="UP000191901">
    <property type="component" value="Chromosome"/>
</dbReference>
<dbReference type="Gene3D" id="1.10.260.40">
    <property type="entry name" value="lambda repressor-like DNA-binding domains"/>
    <property type="match status" value="1"/>
</dbReference>
<keyword evidence="3" id="KW-1185">Reference proteome</keyword>
<organism evidence="2 3">
    <name type="scientific">Halomicronema hongdechloris C2206</name>
    <dbReference type="NCBI Taxonomy" id="1641165"/>
    <lineage>
        <taxon>Bacteria</taxon>
        <taxon>Bacillati</taxon>
        <taxon>Cyanobacteriota</taxon>
        <taxon>Cyanophyceae</taxon>
        <taxon>Nodosilineales</taxon>
        <taxon>Nodosilineaceae</taxon>
        <taxon>Halomicronema</taxon>
    </lineage>
</organism>
<dbReference type="EMBL" id="CP021983">
    <property type="protein sequence ID" value="ASC73217.1"/>
    <property type="molecule type" value="Genomic_DNA"/>
</dbReference>
<evidence type="ECO:0000313" key="3">
    <source>
        <dbReference type="Proteomes" id="UP000191901"/>
    </source>
</evidence>